<accession>A0A3S9SLU2</accession>
<dbReference type="PROSITE" id="PS50404">
    <property type="entry name" value="GST_NTER"/>
    <property type="match status" value="1"/>
</dbReference>
<dbReference type="CDD" id="cd03046">
    <property type="entry name" value="GST_N_GTT1_like"/>
    <property type="match status" value="1"/>
</dbReference>
<keyword evidence="3" id="KW-0808">Transferase</keyword>
<dbReference type="InterPro" id="IPR040079">
    <property type="entry name" value="Glutathione_S-Trfase"/>
</dbReference>
<dbReference type="InterPro" id="IPR036249">
    <property type="entry name" value="Thioredoxin-like_sf"/>
</dbReference>
<dbReference type="InterPro" id="IPR036282">
    <property type="entry name" value="Glutathione-S-Trfase_C_sf"/>
</dbReference>
<feature type="domain" description="GST N-terminal" evidence="1">
    <location>
        <begin position="1"/>
        <end position="82"/>
    </location>
</feature>
<organism evidence="3 4">
    <name type="scientific">Eikenella corrodens</name>
    <dbReference type="NCBI Taxonomy" id="539"/>
    <lineage>
        <taxon>Bacteria</taxon>
        <taxon>Pseudomonadati</taxon>
        <taxon>Pseudomonadota</taxon>
        <taxon>Betaproteobacteria</taxon>
        <taxon>Neisseriales</taxon>
        <taxon>Neisseriaceae</taxon>
        <taxon>Eikenella</taxon>
    </lineage>
</organism>
<dbReference type="PANTHER" id="PTHR44051:SF21">
    <property type="entry name" value="GLUTATHIONE S-TRANSFERASE FAMILY PROTEIN"/>
    <property type="match status" value="1"/>
</dbReference>
<evidence type="ECO:0000259" key="1">
    <source>
        <dbReference type="PROSITE" id="PS50404"/>
    </source>
</evidence>
<dbReference type="RefSeq" id="WP_126983915.1">
    <property type="nucleotide sequence ID" value="NZ_CP034670.1"/>
</dbReference>
<dbReference type="Gene3D" id="1.20.1050.10">
    <property type="match status" value="1"/>
</dbReference>
<dbReference type="Gene3D" id="3.40.30.10">
    <property type="entry name" value="Glutaredoxin"/>
    <property type="match status" value="1"/>
</dbReference>
<dbReference type="InterPro" id="IPR004045">
    <property type="entry name" value="Glutathione_S-Trfase_N"/>
</dbReference>
<dbReference type="InterPro" id="IPR010987">
    <property type="entry name" value="Glutathione-S-Trfase_C-like"/>
</dbReference>
<dbReference type="OrthoDB" id="81087at2"/>
<dbReference type="SUPFAM" id="SSF52833">
    <property type="entry name" value="Thioredoxin-like"/>
    <property type="match status" value="1"/>
</dbReference>
<dbReference type="SFLD" id="SFLDG01150">
    <property type="entry name" value="Main.1:_Beta-like"/>
    <property type="match status" value="1"/>
</dbReference>
<proteinExistence type="predicted"/>
<protein>
    <submittedName>
        <fullName evidence="3">Glutathione S-transferase family protein</fullName>
    </submittedName>
</protein>
<gene>
    <name evidence="3" type="ORF">ELB75_10880</name>
</gene>
<evidence type="ECO:0000313" key="3">
    <source>
        <dbReference type="EMBL" id="AZR60465.1"/>
    </source>
</evidence>
<dbReference type="Proteomes" id="UP000282435">
    <property type="component" value="Chromosome"/>
</dbReference>
<name>A0A3S9SLU2_EIKCO</name>
<dbReference type="SFLD" id="SFLDS00019">
    <property type="entry name" value="Glutathione_Transferase_(cytos"/>
    <property type="match status" value="1"/>
</dbReference>
<reference evidence="3 4" key="1">
    <citation type="submission" date="2018-12" db="EMBL/GenBank/DDBJ databases">
        <title>Genome sequencing of Eikenella corrodens KCOM 3110 (= JS217).</title>
        <authorList>
            <person name="Koo J.-K."/>
            <person name="Park S.-N."/>
            <person name="Lim Y.K."/>
        </authorList>
    </citation>
    <scope>NUCLEOTIDE SEQUENCE [LARGE SCALE GENOMIC DNA]</scope>
    <source>
        <strain evidence="3 4">KCOM 3110</strain>
    </source>
</reference>
<dbReference type="Pfam" id="PF02798">
    <property type="entry name" value="GST_N"/>
    <property type="match status" value="1"/>
</dbReference>
<dbReference type="SUPFAM" id="SSF47616">
    <property type="entry name" value="GST C-terminal domain-like"/>
    <property type="match status" value="1"/>
</dbReference>
<dbReference type="PROSITE" id="PS50405">
    <property type="entry name" value="GST_CTER"/>
    <property type="match status" value="1"/>
</dbReference>
<sequence>MEKITLYTNPNSRGRVIRWLLEECGADYEVIPVSYGENGTKSAGFLAVNPMGKLPAVKYGDTVITETAALVVFLAELFPEKNLIPAVGTAERGEFYRWLMFAMHAEYAFMDKWHGIPETPERKRSIGYGSFDEVVATLTKFLRGKEYALGNHFTTLDLYLSGLIAWGIMRAQVLDMDSELGAFMKRHAARPAFVKAQTLDAELAKQMGLE</sequence>
<dbReference type="PANTHER" id="PTHR44051">
    <property type="entry name" value="GLUTATHIONE S-TRANSFERASE-RELATED"/>
    <property type="match status" value="1"/>
</dbReference>
<dbReference type="AlphaFoldDB" id="A0A3S9SLU2"/>
<dbReference type="GO" id="GO:0016740">
    <property type="term" value="F:transferase activity"/>
    <property type="evidence" value="ECO:0007669"/>
    <property type="project" value="UniProtKB-KW"/>
</dbReference>
<evidence type="ECO:0000313" key="4">
    <source>
        <dbReference type="Proteomes" id="UP000282435"/>
    </source>
</evidence>
<feature type="domain" description="GST C-terminal" evidence="2">
    <location>
        <begin position="88"/>
        <end position="207"/>
    </location>
</feature>
<dbReference type="EMBL" id="CP034670">
    <property type="protein sequence ID" value="AZR60465.1"/>
    <property type="molecule type" value="Genomic_DNA"/>
</dbReference>
<dbReference type="SFLD" id="SFLDG00358">
    <property type="entry name" value="Main_(cytGST)"/>
    <property type="match status" value="1"/>
</dbReference>
<evidence type="ECO:0000259" key="2">
    <source>
        <dbReference type="PROSITE" id="PS50405"/>
    </source>
</evidence>